<dbReference type="Proteomes" id="UP001444071">
    <property type="component" value="Unassembled WGS sequence"/>
</dbReference>
<sequence length="107" mass="12020">MQQAASRLGRPETQILSLGITLASNQNTQVGVQVHWLELNGSGQLLYRGNSRTVCQQENSTEFLLPSFSGHAVKHLKLHTFVIHIVESQHCMVLLFSLTCFQSFFHP</sequence>
<evidence type="ECO:0000313" key="1">
    <source>
        <dbReference type="EMBL" id="MEQ2272122.1"/>
    </source>
</evidence>
<comment type="caution">
    <text evidence="1">The sequence shown here is derived from an EMBL/GenBank/DDBJ whole genome shotgun (WGS) entry which is preliminary data.</text>
</comment>
<dbReference type="EMBL" id="JAHRIM010064871">
    <property type="protein sequence ID" value="MEQ2272122.1"/>
    <property type="molecule type" value="Genomic_DNA"/>
</dbReference>
<proteinExistence type="predicted"/>
<evidence type="ECO:0000313" key="2">
    <source>
        <dbReference type="Proteomes" id="UP001444071"/>
    </source>
</evidence>
<keyword evidence="2" id="KW-1185">Reference proteome</keyword>
<reference evidence="1 2" key="1">
    <citation type="submission" date="2021-06" db="EMBL/GenBank/DDBJ databases">
        <authorList>
            <person name="Palmer J.M."/>
        </authorList>
    </citation>
    <scope>NUCLEOTIDE SEQUENCE [LARGE SCALE GENOMIC DNA]</scope>
    <source>
        <strain evidence="1 2">XR_2019</strain>
        <tissue evidence="1">Muscle</tissue>
    </source>
</reference>
<name>A0ABV0WUN3_9TELE</name>
<gene>
    <name evidence="1" type="ORF">XENORESO_015069</name>
</gene>
<protein>
    <submittedName>
        <fullName evidence="1">Uncharacterized protein</fullName>
    </submittedName>
</protein>
<accession>A0ABV0WUN3</accession>
<organism evidence="1 2">
    <name type="scientific">Xenotaenia resolanae</name>
    <dbReference type="NCBI Taxonomy" id="208358"/>
    <lineage>
        <taxon>Eukaryota</taxon>
        <taxon>Metazoa</taxon>
        <taxon>Chordata</taxon>
        <taxon>Craniata</taxon>
        <taxon>Vertebrata</taxon>
        <taxon>Euteleostomi</taxon>
        <taxon>Actinopterygii</taxon>
        <taxon>Neopterygii</taxon>
        <taxon>Teleostei</taxon>
        <taxon>Neoteleostei</taxon>
        <taxon>Acanthomorphata</taxon>
        <taxon>Ovalentaria</taxon>
        <taxon>Atherinomorphae</taxon>
        <taxon>Cyprinodontiformes</taxon>
        <taxon>Goodeidae</taxon>
        <taxon>Xenotaenia</taxon>
    </lineage>
</organism>